<keyword evidence="2" id="KW-1133">Transmembrane helix</keyword>
<organism evidence="3">
    <name type="scientific">Haptolina brevifila</name>
    <dbReference type="NCBI Taxonomy" id="156173"/>
    <lineage>
        <taxon>Eukaryota</taxon>
        <taxon>Haptista</taxon>
        <taxon>Haptophyta</taxon>
        <taxon>Prymnesiophyceae</taxon>
        <taxon>Prymnesiales</taxon>
        <taxon>Prymnesiaceae</taxon>
        <taxon>Haptolina</taxon>
    </lineage>
</organism>
<feature type="region of interest" description="Disordered" evidence="1">
    <location>
        <begin position="77"/>
        <end position="104"/>
    </location>
</feature>
<gene>
    <name evidence="3" type="ORF">CBRE1094_LOCUS6426</name>
</gene>
<name>A0A7S2C501_9EUKA</name>
<dbReference type="AlphaFoldDB" id="A0A7S2C501"/>
<evidence type="ECO:0000313" key="3">
    <source>
        <dbReference type="EMBL" id="CAD9415966.1"/>
    </source>
</evidence>
<feature type="transmembrane region" description="Helical" evidence="2">
    <location>
        <begin position="12"/>
        <end position="32"/>
    </location>
</feature>
<keyword evidence="2" id="KW-0472">Membrane</keyword>
<feature type="region of interest" description="Disordered" evidence="1">
    <location>
        <begin position="119"/>
        <end position="163"/>
    </location>
</feature>
<evidence type="ECO:0000256" key="1">
    <source>
        <dbReference type="SAM" id="MobiDB-lite"/>
    </source>
</evidence>
<dbReference type="EMBL" id="HBGU01011682">
    <property type="protein sequence ID" value="CAD9415966.1"/>
    <property type="molecule type" value="Transcribed_RNA"/>
</dbReference>
<feature type="compositionally biased region" description="Low complexity" evidence="1">
    <location>
        <begin position="126"/>
        <end position="152"/>
    </location>
</feature>
<sequence length="177" mass="18584">MALDFDPTAGYALIGLAVGATPLAVIIMDRWVHRHSVYLQDWEREQHSNSEPNLLGKSPTPSVVLRGMVGGLSCAAEQPYRSDSSPPSTLQISGSGRGGGSGEHAIQMDAVPLYPESRKKCRTLPSGGASPGSSAKVGSARSRASPRAQSQSHLPTVVSTAEGERNTSNVTFISQSI</sequence>
<evidence type="ECO:0000256" key="2">
    <source>
        <dbReference type="SAM" id="Phobius"/>
    </source>
</evidence>
<proteinExistence type="predicted"/>
<accession>A0A7S2C501</accession>
<keyword evidence="2" id="KW-0812">Transmembrane</keyword>
<protein>
    <submittedName>
        <fullName evidence="3">Uncharacterized protein</fullName>
    </submittedName>
</protein>
<feature type="compositionally biased region" description="Polar residues" evidence="1">
    <location>
        <begin position="81"/>
        <end position="92"/>
    </location>
</feature>
<reference evidence="3" key="1">
    <citation type="submission" date="2021-01" db="EMBL/GenBank/DDBJ databases">
        <authorList>
            <person name="Corre E."/>
            <person name="Pelletier E."/>
            <person name="Niang G."/>
            <person name="Scheremetjew M."/>
            <person name="Finn R."/>
            <person name="Kale V."/>
            <person name="Holt S."/>
            <person name="Cochrane G."/>
            <person name="Meng A."/>
            <person name="Brown T."/>
            <person name="Cohen L."/>
        </authorList>
    </citation>
    <scope>NUCLEOTIDE SEQUENCE</scope>
    <source>
        <strain evidence="3">UTEX LB 985</strain>
    </source>
</reference>